<dbReference type="AlphaFoldDB" id="A0A1M6A221"/>
<name>A0A1M6A221_9FLAO</name>
<evidence type="ECO:0000313" key="2">
    <source>
        <dbReference type="Proteomes" id="UP000184225"/>
    </source>
</evidence>
<keyword evidence="2" id="KW-1185">Reference proteome</keyword>
<sequence>MYKKYKNLIKDHVPTRSEQLWLSYITYITTKNGHNHISIIRELTYQKDNNLSSLKHNPN</sequence>
<protein>
    <submittedName>
        <fullName evidence="1">Uncharacterized protein</fullName>
    </submittedName>
</protein>
<dbReference type="EMBL" id="FQYY01000001">
    <property type="protein sequence ID" value="SHI30488.1"/>
    <property type="molecule type" value="Genomic_DNA"/>
</dbReference>
<reference evidence="1 2" key="1">
    <citation type="submission" date="2016-11" db="EMBL/GenBank/DDBJ databases">
        <authorList>
            <person name="Jaros S."/>
            <person name="Januszkiewicz K."/>
            <person name="Wedrychowicz H."/>
        </authorList>
    </citation>
    <scope>NUCLEOTIDE SEQUENCE [LARGE SCALE GENOMIC DNA]</scope>
    <source>
        <strain evidence="1 2">DSM 21425</strain>
    </source>
</reference>
<proteinExistence type="predicted"/>
<evidence type="ECO:0000313" key="1">
    <source>
        <dbReference type="EMBL" id="SHI30488.1"/>
    </source>
</evidence>
<dbReference type="Proteomes" id="UP000184225">
    <property type="component" value="Unassembled WGS sequence"/>
</dbReference>
<gene>
    <name evidence="1" type="ORF">SAMN04488096_10118</name>
</gene>
<organism evidence="1 2">
    <name type="scientific">Mesonia phycicola</name>
    <dbReference type="NCBI Taxonomy" id="579105"/>
    <lineage>
        <taxon>Bacteria</taxon>
        <taxon>Pseudomonadati</taxon>
        <taxon>Bacteroidota</taxon>
        <taxon>Flavobacteriia</taxon>
        <taxon>Flavobacteriales</taxon>
        <taxon>Flavobacteriaceae</taxon>
        <taxon>Mesonia</taxon>
    </lineage>
</organism>
<accession>A0A1M6A221</accession>